<dbReference type="InterPro" id="IPR020070">
    <property type="entry name" value="Ribosomal_bL9_N"/>
</dbReference>
<dbReference type="Proteomes" id="UP000195521">
    <property type="component" value="Unassembled WGS sequence"/>
</dbReference>
<organism evidence="3 4">
    <name type="scientific">Plasmodium gonderi</name>
    <dbReference type="NCBI Taxonomy" id="77519"/>
    <lineage>
        <taxon>Eukaryota</taxon>
        <taxon>Sar</taxon>
        <taxon>Alveolata</taxon>
        <taxon>Apicomplexa</taxon>
        <taxon>Aconoidasida</taxon>
        <taxon>Haemosporida</taxon>
        <taxon>Plasmodiidae</taxon>
        <taxon>Plasmodium</taxon>
        <taxon>Plasmodium (Plasmodium)</taxon>
    </lineage>
</organism>
<feature type="signal peptide" evidence="1">
    <location>
        <begin position="1"/>
        <end position="21"/>
    </location>
</feature>
<protein>
    <recommendedName>
        <fullName evidence="2">Ribosomal protein L9 domain-containing protein</fullName>
    </recommendedName>
</protein>
<feature type="domain" description="Ribosomal protein L9" evidence="2">
    <location>
        <begin position="57"/>
        <end position="85"/>
    </location>
</feature>
<feature type="chain" id="PRO_5012214636" description="Ribosomal protein L9 domain-containing protein" evidence="1">
    <location>
        <begin position="22"/>
        <end position="194"/>
    </location>
</feature>
<sequence length="194" mass="22790">MYFSFFILVFCLLRLSLMSKAYLTNNVVKSNFVLFAVRKKKKTPRMIHITVSADNEIGTKGEIKKVKLSHAFNYIIPQKLGYRSTIDELVEKEKNENTLKYIDEIRTSFLLSFKNRIDGINIPFHFTEGENFLITQDDILHYLLTRGLIRENDDMYNKIKNKNIKLSAFGSYLMKYTFMNNININLTVHVIKNK</sequence>
<name>A0A1Y1JDX1_PLAGO</name>
<dbReference type="EMBL" id="BDQF01000009">
    <property type="protein sequence ID" value="GAW80721.1"/>
    <property type="molecule type" value="Genomic_DNA"/>
</dbReference>
<evidence type="ECO:0000313" key="4">
    <source>
        <dbReference type="Proteomes" id="UP000195521"/>
    </source>
</evidence>
<evidence type="ECO:0000256" key="1">
    <source>
        <dbReference type="SAM" id="SignalP"/>
    </source>
</evidence>
<proteinExistence type="predicted"/>
<gene>
    <name evidence="3" type="ORF">PGO_082870</name>
</gene>
<keyword evidence="4" id="KW-1185">Reference proteome</keyword>
<evidence type="ECO:0000313" key="3">
    <source>
        <dbReference type="EMBL" id="GAW80721.1"/>
    </source>
</evidence>
<evidence type="ECO:0000259" key="2">
    <source>
        <dbReference type="Pfam" id="PF01281"/>
    </source>
</evidence>
<dbReference type="RefSeq" id="XP_028543310.1">
    <property type="nucleotide sequence ID" value="XM_028687509.1"/>
</dbReference>
<dbReference type="OrthoDB" id="370989at2759"/>
<keyword evidence="1" id="KW-0732">Signal</keyword>
<accession>A0A1Y1JDX1</accession>
<dbReference type="GeneID" id="39747437"/>
<dbReference type="Pfam" id="PF01281">
    <property type="entry name" value="Ribosomal_L9_N"/>
    <property type="match status" value="1"/>
</dbReference>
<dbReference type="OMA" id="KMIHITV"/>
<reference evidence="4" key="1">
    <citation type="submission" date="2017-04" db="EMBL/GenBank/DDBJ databases">
        <title>Plasmodium gonderi genome.</title>
        <authorList>
            <person name="Arisue N."/>
            <person name="Honma H."/>
            <person name="Kawai S."/>
            <person name="Tougan T."/>
            <person name="Tanabe K."/>
            <person name="Horii T."/>
        </authorList>
    </citation>
    <scope>NUCLEOTIDE SEQUENCE [LARGE SCALE GENOMIC DNA]</scope>
    <source>
        <strain evidence="4">ATCC 30045</strain>
    </source>
</reference>
<comment type="caution">
    <text evidence="3">The sequence shown here is derived from an EMBL/GenBank/DDBJ whole genome shotgun (WGS) entry which is preliminary data.</text>
</comment>
<dbReference type="AlphaFoldDB" id="A0A1Y1JDX1"/>